<dbReference type="InterPro" id="IPR050266">
    <property type="entry name" value="AB_hydrolase_sf"/>
</dbReference>
<dbReference type="GeneID" id="37028855"/>
<sequence>MMAPPTQHLTFDGRQIAFDDDGQQKQGGPVLLAMPGMGDLRSQYRHLRPALNAAGVRVITLDVRGFGETSSKWDDYSAKVVGEDALTVLRHLGISSAYIAGNSFAAGSALWAHHLSKKASGNSSPTIEGAILLGPIVRDLPVSFGMKALMAILFGGPWRRASWMFYWDSLFPTRKPEDHAAIRAQVGDNLKDPTRMAVLMKMLSLSKKDTEEMLRNDDEHCPALVVMGTKDPDFNDPREEVKWIESTLSGKCKCTSLIVEGAGHYPHTEMPDQVAPAVVQFLKR</sequence>
<dbReference type="GO" id="GO:0046464">
    <property type="term" value="P:acylglycerol catabolic process"/>
    <property type="evidence" value="ECO:0007669"/>
    <property type="project" value="TreeGrafter"/>
</dbReference>
<organism evidence="2 3">
    <name type="scientific">Jaminaea rosea</name>
    <dbReference type="NCBI Taxonomy" id="1569628"/>
    <lineage>
        <taxon>Eukaryota</taxon>
        <taxon>Fungi</taxon>
        <taxon>Dikarya</taxon>
        <taxon>Basidiomycota</taxon>
        <taxon>Ustilaginomycotina</taxon>
        <taxon>Exobasidiomycetes</taxon>
        <taxon>Microstromatales</taxon>
        <taxon>Microstromatales incertae sedis</taxon>
        <taxon>Jaminaea</taxon>
    </lineage>
</organism>
<proteinExistence type="predicted"/>
<dbReference type="STRING" id="1569628.A0A316UKE3"/>
<keyword evidence="2" id="KW-0378">Hydrolase</keyword>
<keyword evidence="3" id="KW-1185">Reference proteome</keyword>
<feature type="domain" description="AB hydrolase-1" evidence="1">
    <location>
        <begin position="33"/>
        <end position="276"/>
    </location>
</feature>
<dbReference type="EMBL" id="KZ819677">
    <property type="protein sequence ID" value="PWN25268.1"/>
    <property type="molecule type" value="Genomic_DNA"/>
</dbReference>
<dbReference type="PRINTS" id="PR00412">
    <property type="entry name" value="EPOXHYDRLASE"/>
</dbReference>
<dbReference type="PANTHER" id="PTHR43798">
    <property type="entry name" value="MONOACYLGLYCEROL LIPASE"/>
    <property type="match status" value="1"/>
</dbReference>
<accession>A0A316UKE3</accession>
<dbReference type="GO" id="GO:0047372">
    <property type="term" value="F:monoacylglycerol lipase activity"/>
    <property type="evidence" value="ECO:0007669"/>
    <property type="project" value="TreeGrafter"/>
</dbReference>
<reference evidence="2 3" key="1">
    <citation type="journal article" date="2018" name="Mol. Biol. Evol.">
        <title>Broad Genomic Sampling Reveals a Smut Pathogenic Ancestry of the Fungal Clade Ustilaginomycotina.</title>
        <authorList>
            <person name="Kijpornyongpan T."/>
            <person name="Mondo S.J."/>
            <person name="Barry K."/>
            <person name="Sandor L."/>
            <person name="Lee J."/>
            <person name="Lipzen A."/>
            <person name="Pangilinan J."/>
            <person name="LaButti K."/>
            <person name="Hainaut M."/>
            <person name="Henrissat B."/>
            <person name="Grigoriev I.V."/>
            <person name="Spatafora J.W."/>
            <person name="Aime M.C."/>
        </authorList>
    </citation>
    <scope>NUCLEOTIDE SEQUENCE [LARGE SCALE GENOMIC DNA]</scope>
    <source>
        <strain evidence="2 3">MCA 5214</strain>
    </source>
</reference>
<dbReference type="AlphaFoldDB" id="A0A316UKE3"/>
<dbReference type="PANTHER" id="PTHR43798:SF5">
    <property type="entry name" value="MONOACYLGLYCEROL LIPASE ABHD6"/>
    <property type="match status" value="1"/>
</dbReference>
<dbReference type="InterPro" id="IPR029058">
    <property type="entry name" value="AB_hydrolase_fold"/>
</dbReference>
<dbReference type="InterPro" id="IPR000639">
    <property type="entry name" value="Epox_hydrolase-like"/>
</dbReference>
<dbReference type="Gene3D" id="3.40.50.1820">
    <property type="entry name" value="alpha/beta hydrolase"/>
    <property type="match status" value="1"/>
</dbReference>
<dbReference type="RefSeq" id="XP_025359880.1">
    <property type="nucleotide sequence ID" value="XM_025507032.1"/>
</dbReference>
<dbReference type="Proteomes" id="UP000245884">
    <property type="component" value="Unassembled WGS sequence"/>
</dbReference>
<evidence type="ECO:0000259" key="1">
    <source>
        <dbReference type="Pfam" id="PF12697"/>
    </source>
</evidence>
<evidence type="ECO:0000313" key="3">
    <source>
        <dbReference type="Proteomes" id="UP000245884"/>
    </source>
</evidence>
<dbReference type="GO" id="GO:0016020">
    <property type="term" value="C:membrane"/>
    <property type="evidence" value="ECO:0007669"/>
    <property type="project" value="TreeGrafter"/>
</dbReference>
<protein>
    <submittedName>
        <fullName evidence="2">Hydrolase</fullName>
    </submittedName>
</protein>
<dbReference type="InterPro" id="IPR000073">
    <property type="entry name" value="AB_hydrolase_1"/>
</dbReference>
<evidence type="ECO:0000313" key="2">
    <source>
        <dbReference type="EMBL" id="PWN25268.1"/>
    </source>
</evidence>
<gene>
    <name evidence="2" type="ORF">BDZ90DRAFT_234469</name>
</gene>
<dbReference type="OrthoDB" id="190201at2759"/>
<name>A0A316UKE3_9BASI</name>
<dbReference type="Pfam" id="PF12697">
    <property type="entry name" value="Abhydrolase_6"/>
    <property type="match status" value="1"/>
</dbReference>
<dbReference type="SUPFAM" id="SSF53474">
    <property type="entry name" value="alpha/beta-Hydrolases"/>
    <property type="match status" value="1"/>
</dbReference>